<organism evidence="8 10">
    <name type="scientific">Capnocytophaga canis</name>
    <dbReference type="NCBI Taxonomy" id="1848903"/>
    <lineage>
        <taxon>Bacteria</taxon>
        <taxon>Pseudomonadati</taxon>
        <taxon>Bacteroidota</taxon>
        <taxon>Flavobacteriia</taxon>
        <taxon>Flavobacteriales</taxon>
        <taxon>Flavobacteriaceae</taxon>
        <taxon>Capnocytophaga</taxon>
    </lineage>
</organism>
<dbReference type="EMBL" id="NSDI01000005">
    <property type="protein sequence ID" value="RIY36611.1"/>
    <property type="molecule type" value="Genomic_DNA"/>
</dbReference>
<dbReference type="GO" id="GO:0008234">
    <property type="term" value="F:cysteine-type peptidase activity"/>
    <property type="evidence" value="ECO:0007669"/>
    <property type="project" value="UniProtKB-KW"/>
</dbReference>
<dbReference type="Proteomes" id="UP000038200">
    <property type="component" value="Unassembled WGS sequence"/>
</dbReference>
<dbReference type="Pfam" id="PF00877">
    <property type="entry name" value="NLPC_P60"/>
    <property type="match status" value="1"/>
</dbReference>
<dbReference type="PANTHER" id="PTHR47053">
    <property type="entry name" value="MUREIN DD-ENDOPEPTIDASE MEPH-RELATED"/>
    <property type="match status" value="1"/>
</dbReference>
<keyword evidence="3" id="KW-0378">Hydrolase</keyword>
<evidence type="ECO:0000313" key="11">
    <source>
        <dbReference type="Proteomes" id="UP000265497"/>
    </source>
</evidence>
<keyword evidence="2" id="KW-0645">Protease</keyword>
<evidence type="ECO:0000256" key="2">
    <source>
        <dbReference type="ARBA" id="ARBA00022670"/>
    </source>
</evidence>
<evidence type="ECO:0000259" key="7">
    <source>
        <dbReference type="PROSITE" id="PS51935"/>
    </source>
</evidence>
<feature type="chain" id="PRO_5033715002" evidence="6">
    <location>
        <begin position="21"/>
        <end position="209"/>
    </location>
</feature>
<reference evidence="8 10" key="1">
    <citation type="submission" date="2015-01" db="EMBL/GenBank/DDBJ databases">
        <authorList>
            <person name="MANFREDI Pablo"/>
        </authorList>
    </citation>
    <scope>NUCLEOTIDE SEQUENCE [LARGE SCALE GENOMIC DNA]</scope>
    <source>
        <strain evidence="8 10">CcD93</strain>
    </source>
</reference>
<proteinExistence type="inferred from homology"/>
<evidence type="ECO:0000313" key="8">
    <source>
        <dbReference type="EMBL" id="CEN50686.1"/>
    </source>
</evidence>
<dbReference type="AlphaFoldDB" id="A0A0B7HYZ3"/>
<sequence>MKIKLLLLIFGLLLTSCAERYSTRKRTTTSYKSTTKKNKKAKNSTTKYVTSKQPIKTKQRTNISKAENPIRDTNTEIPASSNAKGTTKKVIDTAFSYLGTPYRYGGTTRSGMDCSGFVCTVYKTVGVPLSRSSTDMANQGNGVKLNNIRVGDLLFFATGKTNRISHVGIVVETGSEVKFIHSSTSRGVIVSSLNEGYWSKAYRKAKRVM</sequence>
<dbReference type="Proteomes" id="UP000265497">
    <property type="component" value="Unassembled WGS sequence"/>
</dbReference>
<keyword evidence="4" id="KW-0788">Thiol protease</keyword>
<evidence type="ECO:0000256" key="5">
    <source>
        <dbReference type="SAM" id="MobiDB-lite"/>
    </source>
</evidence>
<evidence type="ECO:0000256" key="6">
    <source>
        <dbReference type="SAM" id="SignalP"/>
    </source>
</evidence>
<evidence type="ECO:0000256" key="4">
    <source>
        <dbReference type="ARBA" id="ARBA00022807"/>
    </source>
</evidence>
<reference evidence="9 11" key="2">
    <citation type="submission" date="2017-08" db="EMBL/GenBank/DDBJ databases">
        <title>Capnocytophaga canis 17-158 assembly.</title>
        <authorList>
            <person name="Gulvik C.A."/>
        </authorList>
    </citation>
    <scope>NUCLEOTIDE SEQUENCE [LARGE SCALE GENOMIC DNA]</scope>
    <source>
        <strain evidence="9 11">17-158</strain>
    </source>
</reference>
<dbReference type="GO" id="GO:0006508">
    <property type="term" value="P:proteolysis"/>
    <property type="evidence" value="ECO:0007669"/>
    <property type="project" value="UniProtKB-KW"/>
</dbReference>
<dbReference type="Gene3D" id="3.90.1720.10">
    <property type="entry name" value="endopeptidase domain like (from Nostoc punctiforme)"/>
    <property type="match status" value="1"/>
</dbReference>
<dbReference type="PROSITE" id="PS51257">
    <property type="entry name" value="PROKAR_LIPOPROTEIN"/>
    <property type="match status" value="1"/>
</dbReference>
<feature type="signal peptide" evidence="6">
    <location>
        <begin position="1"/>
        <end position="20"/>
    </location>
</feature>
<dbReference type="InterPro" id="IPR038765">
    <property type="entry name" value="Papain-like_cys_pep_sf"/>
</dbReference>
<evidence type="ECO:0000313" key="9">
    <source>
        <dbReference type="EMBL" id="RIY36611.1"/>
    </source>
</evidence>
<evidence type="ECO:0000313" key="10">
    <source>
        <dbReference type="Proteomes" id="UP000038200"/>
    </source>
</evidence>
<gene>
    <name evidence="8" type="ORF">CCAND93_120039</name>
    <name evidence="9" type="ORF">CKY20_06665</name>
</gene>
<dbReference type="InterPro" id="IPR051202">
    <property type="entry name" value="Peptidase_C40"/>
</dbReference>
<dbReference type="GeneID" id="97263622"/>
<dbReference type="RefSeq" id="WP_042005640.1">
    <property type="nucleotide sequence ID" value="NZ_BOQK01000004.1"/>
</dbReference>
<dbReference type="PANTHER" id="PTHR47053:SF1">
    <property type="entry name" value="MUREIN DD-ENDOPEPTIDASE MEPH-RELATED"/>
    <property type="match status" value="1"/>
</dbReference>
<dbReference type="SUPFAM" id="SSF54001">
    <property type="entry name" value="Cysteine proteinases"/>
    <property type="match status" value="1"/>
</dbReference>
<dbReference type="STRING" id="1848903.CCAND38_370060"/>
<keyword evidence="6" id="KW-0732">Signal</keyword>
<accession>A0A0B7HYZ3</accession>
<evidence type="ECO:0000256" key="3">
    <source>
        <dbReference type="ARBA" id="ARBA00022801"/>
    </source>
</evidence>
<feature type="region of interest" description="Disordered" evidence="5">
    <location>
        <begin position="25"/>
        <end position="55"/>
    </location>
</feature>
<dbReference type="PROSITE" id="PS51935">
    <property type="entry name" value="NLPC_P60"/>
    <property type="match status" value="1"/>
</dbReference>
<comment type="similarity">
    <text evidence="1">Belongs to the peptidase C40 family.</text>
</comment>
<name>A0A0B7HYZ3_9FLAO</name>
<feature type="domain" description="NlpC/P60" evidence="7">
    <location>
        <begin position="84"/>
        <end position="209"/>
    </location>
</feature>
<dbReference type="InterPro" id="IPR000064">
    <property type="entry name" value="NLP_P60_dom"/>
</dbReference>
<protein>
    <submittedName>
        <fullName evidence="8 9">Peptidase</fullName>
    </submittedName>
</protein>
<dbReference type="OrthoDB" id="9807055at2"/>
<dbReference type="EMBL" id="CDOL01000024">
    <property type="protein sequence ID" value="CEN50686.1"/>
    <property type="molecule type" value="Genomic_DNA"/>
</dbReference>
<evidence type="ECO:0000256" key="1">
    <source>
        <dbReference type="ARBA" id="ARBA00007074"/>
    </source>
</evidence>